<dbReference type="SUPFAM" id="SSF56059">
    <property type="entry name" value="Glutathione synthetase ATP-binding domain-like"/>
    <property type="match status" value="1"/>
</dbReference>
<keyword evidence="5" id="KW-0479">Metal-binding</keyword>
<keyword evidence="4" id="KW-0436">Ligase</keyword>
<dbReference type="Gene3D" id="3.30.1490.20">
    <property type="entry name" value="ATP-grasp fold, A domain"/>
    <property type="match status" value="1"/>
</dbReference>
<dbReference type="InterPro" id="IPR011761">
    <property type="entry name" value="ATP-grasp"/>
</dbReference>
<feature type="domain" description="ATP-grasp" evidence="13">
    <location>
        <begin position="131"/>
        <end position="325"/>
    </location>
</feature>
<dbReference type="GO" id="GO:0046872">
    <property type="term" value="F:metal ion binding"/>
    <property type="evidence" value="ECO:0007669"/>
    <property type="project" value="UniProtKB-KW"/>
</dbReference>
<dbReference type="InterPro" id="IPR005480">
    <property type="entry name" value="CPSase_lsu_oligo"/>
</dbReference>
<dbReference type="PANTHER" id="PTHR11405">
    <property type="entry name" value="CARBAMOYLTRANSFERASE FAMILY MEMBER"/>
    <property type="match status" value="1"/>
</dbReference>
<keyword evidence="15" id="KW-1185">Reference proteome</keyword>
<dbReference type="SUPFAM" id="SSF52440">
    <property type="entry name" value="PreATP-grasp domain"/>
    <property type="match status" value="2"/>
</dbReference>
<dbReference type="GO" id="GO:0004087">
    <property type="term" value="F:carbamoyl-phosphate synthase (ammonia) activity"/>
    <property type="evidence" value="ECO:0007669"/>
    <property type="project" value="UniProtKB-EC"/>
</dbReference>
<keyword evidence="8 12" id="KW-0067">ATP-binding</keyword>
<gene>
    <name evidence="14" type="ORF">FC56_GL000572</name>
</gene>
<comment type="similarity">
    <text evidence="3">Belongs to the CarB family.</text>
</comment>
<evidence type="ECO:0000256" key="12">
    <source>
        <dbReference type="PROSITE-ProRule" id="PRU00409"/>
    </source>
</evidence>
<dbReference type="SMART" id="SM01096">
    <property type="entry name" value="CPSase_L_D3"/>
    <property type="match status" value="1"/>
</dbReference>
<dbReference type="STRING" id="1423802.FC56_GL000572"/>
<evidence type="ECO:0000256" key="11">
    <source>
        <dbReference type="ARBA" id="ARBA00047359"/>
    </source>
</evidence>
<protein>
    <submittedName>
        <fullName evidence="14">Carbamoyl-phosphate synthase</fullName>
    </submittedName>
</protein>
<comment type="caution">
    <text evidence="14">The sequence shown here is derived from an EMBL/GenBank/DDBJ whole genome shotgun (WGS) entry which is preliminary data.</text>
</comment>
<organism evidence="14 15">
    <name type="scientific">Lentilactobacillus senioris DSM 24302 = JCM 17472</name>
    <dbReference type="NCBI Taxonomy" id="1423802"/>
    <lineage>
        <taxon>Bacteria</taxon>
        <taxon>Bacillati</taxon>
        <taxon>Bacillota</taxon>
        <taxon>Bacilli</taxon>
        <taxon>Lactobacillales</taxon>
        <taxon>Lactobacillaceae</taxon>
        <taxon>Lentilactobacillus</taxon>
    </lineage>
</organism>
<evidence type="ECO:0000256" key="3">
    <source>
        <dbReference type="ARBA" id="ARBA00009799"/>
    </source>
</evidence>
<comment type="catalytic activity">
    <reaction evidence="11">
        <text>hydrogencarbonate + NH4(+) + 2 ATP = carbamoyl phosphate + 2 ADP + phosphate + 2 H(+)</text>
        <dbReference type="Rhea" id="RHEA:18029"/>
        <dbReference type="ChEBI" id="CHEBI:15378"/>
        <dbReference type="ChEBI" id="CHEBI:17544"/>
        <dbReference type="ChEBI" id="CHEBI:28938"/>
        <dbReference type="ChEBI" id="CHEBI:30616"/>
        <dbReference type="ChEBI" id="CHEBI:43474"/>
        <dbReference type="ChEBI" id="CHEBI:58228"/>
        <dbReference type="ChEBI" id="CHEBI:456216"/>
        <dbReference type="EC" id="6.3.4.16"/>
    </reaction>
</comment>
<dbReference type="Pfam" id="PF25596">
    <property type="entry name" value="CPSase_L_D1"/>
    <property type="match status" value="2"/>
</dbReference>
<comment type="cofactor">
    <cofactor evidence="2">
        <name>Mg(2+)</name>
        <dbReference type="ChEBI" id="CHEBI:18420"/>
    </cofactor>
</comment>
<dbReference type="InterPro" id="IPR013815">
    <property type="entry name" value="ATP_grasp_subdomain_1"/>
</dbReference>
<dbReference type="GO" id="GO:0005737">
    <property type="term" value="C:cytoplasm"/>
    <property type="evidence" value="ECO:0007669"/>
    <property type="project" value="TreeGrafter"/>
</dbReference>
<dbReference type="Gene3D" id="3.30.470.20">
    <property type="entry name" value="ATP-grasp fold, B domain"/>
    <property type="match status" value="1"/>
</dbReference>
<dbReference type="PROSITE" id="PS50975">
    <property type="entry name" value="ATP_GRASP"/>
    <property type="match status" value="1"/>
</dbReference>
<evidence type="ECO:0000256" key="2">
    <source>
        <dbReference type="ARBA" id="ARBA00001946"/>
    </source>
</evidence>
<sequence length="834" mass="93062">MVLHINKVLLVGSGATSIGNENELDAAAFEKLMAFKKMGTKVLYLDDNPFSVVSDEIQPADVFMQPIDLENIVNLIIRQQPDAILFSVAGLKGQALASQLIDSGILEEHQVALLGISVAGLQTVNNNDMLRQTLTQINERVIASKTVESEDEAIEFVREIGFPVIVKPISRSHDTSRIICFNSDDLEAALEYSFDRAYINQCSIEQSIVGYKEIEMVGIRDSNGNKILVSGLEDMDPVGIHSGDSIIFAPTQTLINEEYQRLRTATFKIMDTLGITGSCHVQFAQSRTNEEFYVTKVSPFFTRNTSLAAKASGYPVAYISTFLEAGFTLAEVKLPAKYSQIKPLMEPTLDHILVKIPLWPFEDVPDADQHLNTIMKSVGSTIGVGRTVEEAIIKSMHSSQFSPRDILPSVRSIDDDEIISQLIHPLASRILILIEALRRGFSIDDLAELTQIDQFYFYKLNQLLKAQKFVQDNPLTAEAVLTGHQYGFGDGMLAELWQADISAIEKLNENNHYHVTYKEIEPSAGEFLENTNIFYSSYELENESQPFEKKVALVIGRGGNQLGPNAGADYYTSQTLIQLHKSGYKTIIMNNNPNAVSLSPQLSDKQYIEPIQLGNILNIIKLEEPEVIILPGNRHYLAKQLKKRKGLKIIVLPPDQDVAQVVRPKVTTAIDFFIDGTEIIPIASISYGVASHKETHEYNTNYQLPMDNFVNDQEGLTIIGKEKLTNGEWQGLVQVLFEKHDSGSYEFAGIRPIRITETAFLTKATGINWVRVLVKKYLTGVDLERLKQDLQLRLKPNRYATMTGRFPFGQLGARRHAGASTQEIGAIIEFKSVE</sequence>
<dbReference type="RefSeq" id="WP_056978343.1">
    <property type="nucleotide sequence ID" value="NZ_AYZR01000008.1"/>
</dbReference>
<keyword evidence="10" id="KW-0464">Manganese</keyword>
<keyword evidence="7 12" id="KW-0547">Nucleotide-binding</keyword>
<dbReference type="Gene3D" id="1.10.1030.10">
    <property type="entry name" value="Carbamoyl-phosphate synthetase, large subunit oligomerisation domain"/>
    <property type="match status" value="1"/>
</dbReference>
<dbReference type="InterPro" id="IPR005479">
    <property type="entry name" value="CPAse_ATP-bd"/>
</dbReference>
<keyword evidence="6" id="KW-0677">Repeat</keyword>
<evidence type="ECO:0000259" key="13">
    <source>
        <dbReference type="PROSITE" id="PS50975"/>
    </source>
</evidence>
<proteinExistence type="inferred from homology"/>
<evidence type="ECO:0000256" key="4">
    <source>
        <dbReference type="ARBA" id="ARBA00022598"/>
    </source>
</evidence>
<dbReference type="EMBL" id="AYZR01000008">
    <property type="protein sequence ID" value="KRM93852.1"/>
    <property type="molecule type" value="Genomic_DNA"/>
</dbReference>
<evidence type="ECO:0000256" key="5">
    <source>
        <dbReference type="ARBA" id="ARBA00022723"/>
    </source>
</evidence>
<dbReference type="GO" id="GO:0004088">
    <property type="term" value="F:carbamoyl-phosphate synthase (glutamine-hydrolyzing) activity"/>
    <property type="evidence" value="ECO:0007669"/>
    <property type="project" value="TreeGrafter"/>
</dbReference>
<dbReference type="InterPro" id="IPR005483">
    <property type="entry name" value="CPSase_dom"/>
</dbReference>
<dbReference type="Pfam" id="PF02786">
    <property type="entry name" value="CPSase_L_D2"/>
    <property type="match status" value="1"/>
</dbReference>
<dbReference type="Proteomes" id="UP000051256">
    <property type="component" value="Unassembled WGS sequence"/>
</dbReference>
<dbReference type="AlphaFoldDB" id="A0A0R2D1D0"/>
<evidence type="ECO:0000256" key="10">
    <source>
        <dbReference type="ARBA" id="ARBA00023211"/>
    </source>
</evidence>
<dbReference type="PRINTS" id="PR00098">
    <property type="entry name" value="CPSASE"/>
</dbReference>
<dbReference type="GO" id="GO:0006541">
    <property type="term" value="P:glutamine metabolic process"/>
    <property type="evidence" value="ECO:0007669"/>
    <property type="project" value="TreeGrafter"/>
</dbReference>
<dbReference type="InterPro" id="IPR016185">
    <property type="entry name" value="PreATP-grasp_dom_sf"/>
</dbReference>
<evidence type="ECO:0000256" key="9">
    <source>
        <dbReference type="ARBA" id="ARBA00022975"/>
    </source>
</evidence>
<dbReference type="PANTHER" id="PTHR11405:SF53">
    <property type="entry name" value="CARBAMOYL-PHOSPHATE SYNTHASE [AMMONIA], MITOCHONDRIAL"/>
    <property type="match status" value="1"/>
</dbReference>
<evidence type="ECO:0000256" key="1">
    <source>
        <dbReference type="ARBA" id="ARBA00001936"/>
    </source>
</evidence>
<dbReference type="InterPro" id="IPR036897">
    <property type="entry name" value="CarbamoylP_synth_lsu_oligo_sf"/>
</dbReference>
<dbReference type="GO" id="GO:0006221">
    <property type="term" value="P:pyrimidine nucleotide biosynthetic process"/>
    <property type="evidence" value="ECO:0007669"/>
    <property type="project" value="UniProtKB-KW"/>
</dbReference>
<dbReference type="Pfam" id="PF02787">
    <property type="entry name" value="CPSase_L_D3"/>
    <property type="match status" value="1"/>
</dbReference>
<accession>A0A0R2D1D0</accession>
<evidence type="ECO:0000256" key="6">
    <source>
        <dbReference type="ARBA" id="ARBA00022737"/>
    </source>
</evidence>
<keyword evidence="9" id="KW-0665">Pyrimidine biosynthesis</keyword>
<evidence type="ECO:0000256" key="8">
    <source>
        <dbReference type="ARBA" id="ARBA00022840"/>
    </source>
</evidence>
<evidence type="ECO:0000313" key="14">
    <source>
        <dbReference type="EMBL" id="KRM93852.1"/>
    </source>
</evidence>
<name>A0A0R2D1D0_9LACO</name>
<reference evidence="14 15" key="1">
    <citation type="journal article" date="2015" name="Genome Announc.">
        <title>Expanding the biotechnology potential of lactobacilli through comparative genomics of 213 strains and associated genera.</title>
        <authorList>
            <person name="Sun Z."/>
            <person name="Harris H.M."/>
            <person name="McCann A."/>
            <person name="Guo C."/>
            <person name="Argimon S."/>
            <person name="Zhang W."/>
            <person name="Yang X."/>
            <person name="Jeffery I.B."/>
            <person name="Cooney J.C."/>
            <person name="Kagawa T.F."/>
            <person name="Liu W."/>
            <person name="Song Y."/>
            <person name="Salvetti E."/>
            <person name="Wrobel A."/>
            <person name="Rasinkangas P."/>
            <person name="Parkhill J."/>
            <person name="Rea M.C."/>
            <person name="O'Sullivan O."/>
            <person name="Ritari J."/>
            <person name="Douillard F.P."/>
            <person name="Paul Ross R."/>
            <person name="Yang R."/>
            <person name="Briner A.E."/>
            <person name="Felis G.E."/>
            <person name="de Vos W.M."/>
            <person name="Barrangou R."/>
            <person name="Klaenhammer T.R."/>
            <person name="Caufield P.W."/>
            <person name="Cui Y."/>
            <person name="Zhang H."/>
            <person name="O'Toole P.W."/>
        </authorList>
    </citation>
    <scope>NUCLEOTIDE SEQUENCE [LARGE SCALE GENOMIC DNA]</scope>
    <source>
        <strain evidence="14 15">DSM 24302</strain>
    </source>
</reference>
<evidence type="ECO:0000256" key="7">
    <source>
        <dbReference type="ARBA" id="ARBA00022741"/>
    </source>
</evidence>
<dbReference type="FunFam" id="3.40.50.20:FF:000001">
    <property type="entry name" value="Carbamoyl-phosphate synthase large chain"/>
    <property type="match status" value="2"/>
</dbReference>
<dbReference type="Gene3D" id="3.40.50.20">
    <property type="match status" value="2"/>
</dbReference>
<evidence type="ECO:0000313" key="15">
    <source>
        <dbReference type="Proteomes" id="UP000051256"/>
    </source>
</evidence>
<comment type="cofactor">
    <cofactor evidence="1">
        <name>Mn(2+)</name>
        <dbReference type="ChEBI" id="CHEBI:29035"/>
    </cofactor>
</comment>
<dbReference type="InterPro" id="IPR058047">
    <property type="entry name" value="CPSase_preATP-grasp"/>
</dbReference>
<dbReference type="SUPFAM" id="SSF48108">
    <property type="entry name" value="Carbamoyl phosphate synthetase, large subunit connection domain"/>
    <property type="match status" value="1"/>
</dbReference>
<dbReference type="PATRIC" id="fig|1423802.4.peg.581"/>
<dbReference type="GO" id="GO:0005524">
    <property type="term" value="F:ATP binding"/>
    <property type="evidence" value="ECO:0007669"/>
    <property type="project" value="UniProtKB-UniRule"/>
</dbReference>